<comment type="similarity">
    <text evidence="4">Belongs to the FKBP-type PPIase family.</text>
</comment>
<keyword evidence="3 4" id="KW-0413">Isomerase</keyword>
<evidence type="ECO:0000256" key="3">
    <source>
        <dbReference type="PROSITE-ProRule" id="PRU00277"/>
    </source>
</evidence>
<accession>A0A7Z0AVD9</accession>
<comment type="catalytic activity">
    <reaction evidence="1 3 4">
        <text>[protein]-peptidylproline (omega=180) = [protein]-peptidylproline (omega=0)</text>
        <dbReference type="Rhea" id="RHEA:16237"/>
        <dbReference type="Rhea" id="RHEA-COMP:10747"/>
        <dbReference type="Rhea" id="RHEA-COMP:10748"/>
        <dbReference type="ChEBI" id="CHEBI:83833"/>
        <dbReference type="ChEBI" id="CHEBI:83834"/>
        <dbReference type="EC" id="5.2.1.8"/>
    </reaction>
</comment>
<organism evidence="6 7">
    <name type="scientific">Pseudomonas moraviensis</name>
    <dbReference type="NCBI Taxonomy" id="321662"/>
    <lineage>
        <taxon>Bacteria</taxon>
        <taxon>Pseudomonadati</taxon>
        <taxon>Pseudomonadota</taxon>
        <taxon>Gammaproteobacteria</taxon>
        <taxon>Pseudomonadales</taxon>
        <taxon>Pseudomonadaceae</taxon>
        <taxon>Pseudomonas</taxon>
    </lineage>
</organism>
<gene>
    <name evidence="6" type="ORF">GGI52_004252</name>
</gene>
<dbReference type="EC" id="5.2.1.8" evidence="4"/>
<evidence type="ECO:0000256" key="1">
    <source>
        <dbReference type="ARBA" id="ARBA00000971"/>
    </source>
</evidence>
<name>A0A7Z0AVD9_9PSED</name>
<dbReference type="EMBL" id="JACCAT010000001">
    <property type="protein sequence ID" value="NYH11209.1"/>
    <property type="molecule type" value="Genomic_DNA"/>
</dbReference>
<dbReference type="GO" id="GO:0003755">
    <property type="term" value="F:peptidyl-prolyl cis-trans isomerase activity"/>
    <property type="evidence" value="ECO:0007669"/>
    <property type="project" value="UniProtKB-UniRule"/>
</dbReference>
<protein>
    <recommendedName>
        <fullName evidence="4">Peptidyl-prolyl cis-trans isomerase</fullName>
        <ecNumber evidence="4">5.2.1.8</ecNumber>
    </recommendedName>
</protein>
<evidence type="ECO:0000313" key="6">
    <source>
        <dbReference type="EMBL" id="NYH11209.1"/>
    </source>
</evidence>
<keyword evidence="2 3" id="KW-0697">Rotamase</keyword>
<evidence type="ECO:0000256" key="4">
    <source>
        <dbReference type="RuleBase" id="RU003915"/>
    </source>
</evidence>
<dbReference type="Gene3D" id="3.10.50.40">
    <property type="match status" value="1"/>
</dbReference>
<sequence length="35" mass="3940">MPAHLGYGERAMGKIPPNSNLVFEIELLKVLTRED</sequence>
<proteinExistence type="inferred from homology"/>
<dbReference type="PROSITE" id="PS50059">
    <property type="entry name" value="FKBP_PPIASE"/>
    <property type="match status" value="1"/>
</dbReference>
<reference evidence="6 7" key="1">
    <citation type="submission" date="2020-07" db="EMBL/GenBank/DDBJ databases">
        <title>Exploring microbial biodiversity for novel pathways involved in the catabolism of aromatic compounds derived from lignin.</title>
        <authorList>
            <person name="Elkins J."/>
        </authorList>
    </citation>
    <scope>NUCLEOTIDE SEQUENCE [LARGE SCALE GENOMIC DNA]</scope>
    <source>
        <strain evidence="6 7">VanB</strain>
    </source>
</reference>
<dbReference type="InterPro" id="IPR001179">
    <property type="entry name" value="PPIase_FKBP_dom"/>
</dbReference>
<dbReference type="SUPFAM" id="SSF54534">
    <property type="entry name" value="FKBP-like"/>
    <property type="match status" value="1"/>
</dbReference>
<feature type="domain" description="PPIase FKBP-type" evidence="5">
    <location>
        <begin position="1"/>
        <end position="31"/>
    </location>
</feature>
<evidence type="ECO:0000256" key="2">
    <source>
        <dbReference type="ARBA" id="ARBA00023110"/>
    </source>
</evidence>
<comment type="caution">
    <text evidence="6">The sequence shown here is derived from an EMBL/GenBank/DDBJ whole genome shotgun (WGS) entry which is preliminary data.</text>
</comment>
<dbReference type="Pfam" id="PF00254">
    <property type="entry name" value="FKBP_C"/>
    <property type="match status" value="1"/>
</dbReference>
<dbReference type="AlphaFoldDB" id="A0A7Z0AVD9"/>
<dbReference type="Proteomes" id="UP000553035">
    <property type="component" value="Unassembled WGS sequence"/>
</dbReference>
<evidence type="ECO:0000313" key="7">
    <source>
        <dbReference type="Proteomes" id="UP000553035"/>
    </source>
</evidence>
<evidence type="ECO:0000259" key="5">
    <source>
        <dbReference type="PROSITE" id="PS50059"/>
    </source>
</evidence>
<dbReference type="InterPro" id="IPR046357">
    <property type="entry name" value="PPIase_dom_sf"/>
</dbReference>